<dbReference type="Proteomes" id="UP000627166">
    <property type="component" value="Unassembled WGS sequence"/>
</dbReference>
<proteinExistence type="predicted"/>
<sequence>MVKRIALVKFKGYQEHMEYSYLTDIDDLKEGDPVVVPTNEFYSVGVFSRYSSNKVHINNATKYIVQKVDVEGYETKMFLGGFD</sequence>
<evidence type="ECO:0000313" key="1">
    <source>
        <dbReference type="EMBL" id="MBD8046784.1"/>
    </source>
</evidence>
<reference evidence="1 2" key="1">
    <citation type="submission" date="2020-08" db="EMBL/GenBank/DDBJ databases">
        <title>A Genomic Blueprint of the Chicken Gut Microbiome.</title>
        <authorList>
            <person name="Gilroy R."/>
            <person name="Ravi A."/>
            <person name="Getino M."/>
            <person name="Pursley I."/>
            <person name="Horton D.L."/>
            <person name="Alikhan N.-F."/>
            <person name="Baker D."/>
            <person name="Gharbi K."/>
            <person name="Hall N."/>
            <person name="Watson M."/>
            <person name="Adriaenssens E.M."/>
            <person name="Foster-Nyarko E."/>
            <person name="Jarju S."/>
            <person name="Secka A."/>
            <person name="Antonio M."/>
            <person name="Oren A."/>
            <person name="Chaudhuri R."/>
            <person name="La Ragione R.M."/>
            <person name="Hildebrand F."/>
            <person name="Pallen M.J."/>
        </authorList>
    </citation>
    <scope>NUCLEOTIDE SEQUENCE [LARGE SCALE GENOMIC DNA]</scope>
    <source>
        <strain evidence="1 2">N37</strain>
    </source>
</reference>
<keyword evidence="2" id="KW-1185">Reference proteome</keyword>
<evidence type="ECO:0000313" key="2">
    <source>
        <dbReference type="Proteomes" id="UP000627166"/>
    </source>
</evidence>
<dbReference type="RefSeq" id="WP_191739751.1">
    <property type="nucleotide sequence ID" value="NZ_JACSQB010000048.1"/>
</dbReference>
<name>A0ABR8YRA0_9CLOT</name>
<organism evidence="1 2">
    <name type="scientific">Clostridium faecium</name>
    <dbReference type="NCBI Taxonomy" id="2762223"/>
    <lineage>
        <taxon>Bacteria</taxon>
        <taxon>Bacillati</taxon>
        <taxon>Bacillota</taxon>
        <taxon>Clostridia</taxon>
        <taxon>Eubacteriales</taxon>
        <taxon>Clostridiaceae</taxon>
        <taxon>Clostridium</taxon>
    </lineage>
</organism>
<protein>
    <submittedName>
        <fullName evidence="1">Uncharacterized protein</fullName>
    </submittedName>
</protein>
<accession>A0ABR8YRA0</accession>
<comment type="caution">
    <text evidence="1">The sequence shown here is derived from an EMBL/GenBank/DDBJ whole genome shotgun (WGS) entry which is preliminary data.</text>
</comment>
<dbReference type="EMBL" id="JACSQB010000048">
    <property type="protein sequence ID" value="MBD8046784.1"/>
    <property type="molecule type" value="Genomic_DNA"/>
</dbReference>
<gene>
    <name evidence="1" type="ORF">H9637_06965</name>
</gene>